<dbReference type="PANTHER" id="PTHR12001">
    <property type="entry name" value="GERANYLGERANYL PYROPHOSPHATE SYNTHASE"/>
    <property type="match status" value="1"/>
</dbReference>
<keyword evidence="3" id="KW-0808">Transferase</keyword>
<comment type="caution">
    <text evidence="4">The sequence shown here is derived from an EMBL/GenBank/DDBJ whole genome shotgun (WGS) entry which is preliminary data.</text>
</comment>
<accession>A0A9W8AEL7</accession>
<dbReference type="GO" id="GO:0004659">
    <property type="term" value="F:prenyltransferase activity"/>
    <property type="evidence" value="ECO:0007669"/>
    <property type="project" value="InterPro"/>
</dbReference>
<dbReference type="PROSITE" id="PS00723">
    <property type="entry name" value="POLYPRENYL_SYNTHASE_1"/>
    <property type="match status" value="1"/>
</dbReference>
<dbReference type="InterPro" id="IPR000092">
    <property type="entry name" value="Polyprenyl_synt"/>
</dbReference>
<evidence type="ECO:0008006" key="6">
    <source>
        <dbReference type="Google" id="ProtNLM"/>
    </source>
</evidence>
<dbReference type="GO" id="GO:0008299">
    <property type="term" value="P:isoprenoid biosynthetic process"/>
    <property type="evidence" value="ECO:0007669"/>
    <property type="project" value="InterPro"/>
</dbReference>
<evidence type="ECO:0000313" key="4">
    <source>
        <dbReference type="EMBL" id="KAJ1926273.1"/>
    </source>
</evidence>
<organism evidence="4 5">
    <name type="scientific">Tieghemiomyces parasiticus</name>
    <dbReference type="NCBI Taxonomy" id="78921"/>
    <lineage>
        <taxon>Eukaryota</taxon>
        <taxon>Fungi</taxon>
        <taxon>Fungi incertae sedis</taxon>
        <taxon>Zoopagomycota</taxon>
        <taxon>Kickxellomycotina</taxon>
        <taxon>Dimargaritomycetes</taxon>
        <taxon>Dimargaritales</taxon>
        <taxon>Dimargaritaceae</taxon>
        <taxon>Tieghemiomyces</taxon>
    </lineage>
</organism>
<gene>
    <name evidence="4" type="ORF">IWQ60_003929</name>
</gene>
<evidence type="ECO:0000256" key="3">
    <source>
        <dbReference type="RuleBase" id="RU004466"/>
    </source>
</evidence>
<dbReference type="AlphaFoldDB" id="A0A9W8AEL7"/>
<dbReference type="EMBL" id="JANBPT010000178">
    <property type="protein sequence ID" value="KAJ1926273.1"/>
    <property type="molecule type" value="Genomic_DNA"/>
</dbReference>
<comment type="similarity">
    <text evidence="3">Belongs to the FPP/GGPP synthase family.</text>
</comment>
<evidence type="ECO:0000256" key="1">
    <source>
        <dbReference type="ARBA" id="ARBA00022723"/>
    </source>
</evidence>
<dbReference type="Pfam" id="PF00348">
    <property type="entry name" value="polyprenyl_synt"/>
    <property type="match status" value="1"/>
</dbReference>
<evidence type="ECO:0000256" key="2">
    <source>
        <dbReference type="ARBA" id="ARBA00022842"/>
    </source>
</evidence>
<keyword evidence="1" id="KW-0479">Metal-binding</keyword>
<dbReference type="PANTHER" id="PTHR12001:SF44">
    <property type="entry name" value="GERANYLGERANYL PYROPHOSPHATE SYNTHASE"/>
    <property type="match status" value="1"/>
</dbReference>
<dbReference type="CDD" id="cd00685">
    <property type="entry name" value="Trans_IPPS_HT"/>
    <property type="match status" value="1"/>
</dbReference>
<dbReference type="InterPro" id="IPR008949">
    <property type="entry name" value="Isoprenoid_synthase_dom_sf"/>
</dbReference>
<dbReference type="SUPFAM" id="SSF48576">
    <property type="entry name" value="Terpenoid synthases"/>
    <property type="match status" value="1"/>
</dbReference>
<dbReference type="SFLD" id="SFLDS00005">
    <property type="entry name" value="Isoprenoid_Synthase_Type_I"/>
    <property type="match status" value="1"/>
</dbReference>
<name>A0A9W8AEL7_9FUNG</name>
<protein>
    <recommendedName>
        <fullName evidence="6">Geranylgeranyl pyrophosphate synthase</fullName>
    </recommendedName>
</protein>
<evidence type="ECO:0000313" key="5">
    <source>
        <dbReference type="Proteomes" id="UP001150569"/>
    </source>
</evidence>
<keyword evidence="5" id="KW-1185">Reference proteome</keyword>
<dbReference type="Proteomes" id="UP001150569">
    <property type="component" value="Unassembled WGS sequence"/>
</dbReference>
<dbReference type="OrthoDB" id="6921389at2759"/>
<dbReference type="InterPro" id="IPR033749">
    <property type="entry name" value="Polyprenyl_synt_CS"/>
</dbReference>
<dbReference type="Gene3D" id="1.10.600.10">
    <property type="entry name" value="Farnesyl Diphosphate Synthase"/>
    <property type="match status" value="1"/>
</dbReference>
<dbReference type="GO" id="GO:0046872">
    <property type="term" value="F:metal ion binding"/>
    <property type="evidence" value="ECO:0007669"/>
    <property type="project" value="UniProtKB-KW"/>
</dbReference>
<reference evidence="4" key="1">
    <citation type="submission" date="2022-07" db="EMBL/GenBank/DDBJ databases">
        <title>Phylogenomic reconstructions and comparative analyses of Kickxellomycotina fungi.</title>
        <authorList>
            <person name="Reynolds N.K."/>
            <person name="Stajich J.E."/>
            <person name="Barry K."/>
            <person name="Grigoriev I.V."/>
            <person name="Crous P."/>
            <person name="Smith M.E."/>
        </authorList>
    </citation>
    <scope>NUCLEOTIDE SEQUENCE</scope>
    <source>
        <strain evidence="4">RSA 861</strain>
    </source>
</reference>
<proteinExistence type="inferred from homology"/>
<sequence length="299" mass="34372">MSTNVDLLLEPYNYLLAEPGKSFRTQLIKAFDYWLQVPSHELTIITHVIEMLHTASLLIDDVEDDSDLRRGIPVAHKIFGVPSTINCANLVYFRALHELTKLNRPQLVEVFTEELIHLHEGQGMDLYWRDSLTCPTEKDYLDMVSNKTGGLLRLSIKLMQNCSESDVDYTDLVNQLGIYFQVRDDYMNLQSTAYTDNKGYCEDLQEGKFSFPVIHSIRQRPGDNQLMNILRQRTADRDVKKYALRVMERTRSFKYTLEFLRDRESEIRGAVCIFGGNPLLEAAFGGLTKGCQIQEDQSG</sequence>
<keyword evidence="2" id="KW-0460">Magnesium</keyword>
<dbReference type="PROSITE" id="PS00444">
    <property type="entry name" value="POLYPRENYL_SYNTHASE_2"/>
    <property type="match status" value="1"/>
</dbReference>